<evidence type="ECO:0000313" key="2">
    <source>
        <dbReference type="Proteomes" id="UP000699042"/>
    </source>
</evidence>
<dbReference type="EMBL" id="JAESDN010000001">
    <property type="protein sequence ID" value="KAG7059492.1"/>
    <property type="molecule type" value="Genomic_DNA"/>
</dbReference>
<keyword evidence="2" id="KW-1185">Reference proteome</keyword>
<dbReference type="AlphaFoldDB" id="A0A9P7RL61"/>
<organism evidence="1 2">
    <name type="scientific">Colletotrichum scovillei</name>
    <dbReference type="NCBI Taxonomy" id="1209932"/>
    <lineage>
        <taxon>Eukaryota</taxon>
        <taxon>Fungi</taxon>
        <taxon>Dikarya</taxon>
        <taxon>Ascomycota</taxon>
        <taxon>Pezizomycotina</taxon>
        <taxon>Sordariomycetes</taxon>
        <taxon>Hypocreomycetidae</taxon>
        <taxon>Glomerellales</taxon>
        <taxon>Glomerellaceae</taxon>
        <taxon>Colletotrichum</taxon>
        <taxon>Colletotrichum acutatum species complex</taxon>
    </lineage>
</organism>
<dbReference type="Proteomes" id="UP000699042">
    <property type="component" value="Unassembled WGS sequence"/>
</dbReference>
<evidence type="ECO:0000313" key="1">
    <source>
        <dbReference type="EMBL" id="KAG7059492.1"/>
    </source>
</evidence>
<comment type="caution">
    <text evidence="1">The sequence shown here is derived from an EMBL/GenBank/DDBJ whole genome shotgun (WGS) entry which is preliminary data.</text>
</comment>
<name>A0A9P7RL61_9PEZI</name>
<reference evidence="1" key="1">
    <citation type="submission" date="2021-05" db="EMBL/GenBank/DDBJ databases">
        <title>Comparative genomics of three Colletotrichum scovillei strains and genetic complementation revealed genes involved fungal growth and virulence on chili pepper.</title>
        <authorList>
            <person name="Hsieh D.-K."/>
            <person name="Chuang S.-C."/>
            <person name="Chen C.-Y."/>
            <person name="Chao Y.-T."/>
            <person name="Lu M.-Y.J."/>
            <person name="Lee M.-H."/>
            <person name="Shih M.-C."/>
        </authorList>
    </citation>
    <scope>NUCLEOTIDE SEQUENCE</scope>
    <source>
        <strain evidence="1">Coll-153</strain>
    </source>
</reference>
<proteinExistence type="predicted"/>
<gene>
    <name evidence="1" type="ORF">JMJ77_006854</name>
</gene>
<protein>
    <submittedName>
        <fullName evidence="1">Uncharacterized protein</fullName>
    </submittedName>
</protein>
<accession>A0A9P7RL61</accession>
<feature type="non-terminal residue" evidence="1">
    <location>
        <position position="30"/>
    </location>
</feature>
<sequence length="30" mass="3478">MRQKHCTSKNDQAVLTYWMPGIPLIPNTPH</sequence>